<dbReference type="Proteomes" id="UP001054252">
    <property type="component" value="Unassembled WGS sequence"/>
</dbReference>
<dbReference type="GO" id="GO:0003676">
    <property type="term" value="F:nucleic acid binding"/>
    <property type="evidence" value="ECO:0007669"/>
    <property type="project" value="InterPro"/>
</dbReference>
<comment type="caution">
    <text evidence="3">The sequence shown here is derived from an EMBL/GenBank/DDBJ whole genome shotgun (WGS) entry which is preliminary data.</text>
</comment>
<dbReference type="InterPro" id="IPR012337">
    <property type="entry name" value="RNaseH-like_sf"/>
</dbReference>
<dbReference type="InterPro" id="IPR000477">
    <property type="entry name" value="RT_dom"/>
</dbReference>
<dbReference type="PANTHER" id="PTHR37984">
    <property type="entry name" value="PROTEIN CBG26694"/>
    <property type="match status" value="1"/>
</dbReference>
<sequence length="621" mass="70677">MVNTRSTQHGSPQQGRGRGQFHVFGVFQLVHAQLLARDNLGDPFIALLNPTNHATNHQPQQNANSLVRSAVSPHRESQGQSYMAPPPPNPPQVVALDVSKRLDNLEKMMAENRNAIPSTESSSTSIPIPLNLNILQESYPPKFKMPQFETYGGAKDPDDHLHVMGVELPDNKPDDETKATSVEKVEEVQIDDNDPTKKTQIGTKLNPREREELIGFLKANKDVFAWTSTDMLEILTSIAVHKLSTNPLKKLGTIRFTWQSRTRSRLPFMRGIRSIVMNLEVYVDDIIVKSLKVEDHLIDLAEMFDNLRKHSMRLNPTKCVFGVELGKFLGFMVSKRGIEINPKKIKAIEEMKPPKSIKDVQHLIGRVATLHRFISKSADKCLPFFKVLSEHALKFNFAVTNNMAEYEALLLGLRSTAELKRFQLTKVSRTKNEQANFLSRLGSNNSDGMRSVYVEVLNEPSFQRSKEDAKLFVERCQKCRLFSHLTHQPAKELINFIAPWPFAQWSIDFLGPFIKGVRGVTHLVVAVDYFTKWVEARPLSSYGIKLVFTSVCHPEANGMIESVNKVILKGIKLRLDQFKAKWVDKLNNVLWAYRTTCRTIQSQYSLFLLKTSPFRNSRYKE</sequence>
<dbReference type="SUPFAM" id="SSF56672">
    <property type="entry name" value="DNA/RNA polymerases"/>
    <property type="match status" value="1"/>
</dbReference>
<dbReference type="EMBL" id="BPVZ01000057">
    <property type="protein sequence ID" value="GKV21394.1"/>
    <property type="molecule type" value="Genomic_DNA"/>
</dbReference>
<name>A0AAV5K359_9ROSI</name>
<evidence type="ECO:0000256" key="1">
    <source>
        <dbReference type="SAM" id="MobiDB-lite"/>
    </source>
</evidence>
<dbReference type="InterPro" id="IPR043502">
    <property type="entry name" value="DNA/RNA_pol_sf"/>
</dbReference>
<dbReference type="PANTHER" id="PTHR37984:SF5">
    <property type="entry name" value="PROTEIN NYNRIN-LIKE"/>
    <property type="match status" value="1"/>
</dbReference>
<reference evidence="3 4" key="1">
    <citation type="journal article" date="2021" name="Commun. Biol.">
        <title>The genome of Shorea leprosula (Dipterocarpaceae) highlights the ecological relevance of drought in aseasonal tropical rainforests.</title>
        <authorList>
            <person name="Ng K.K.S."/>
            <person name="Kobayashi M.J."/>
            <person name="Fawcett J.A."/>
            <person name="Hatakeyama M."/>
            <person name="Paape T."/>
            <person name="Ng C.H."/>
            <person name="Ang C.C."/>
            <person name="Tnah L.H."/>
            <person name="Lee C.T."/>
            <person name="Nishiyama T."/>
            <person name="Sese J."/>
            <person name="O'Brien M.J."/>
            <person name="Copetti D."/>
            <person name="Mohd Noor M.I."/>
            <person name="Ong R.C."/>
            <person name="Putra M."/>
            <person name="Sireger I.Z."/>
            <person name="Indrioko S."/>
            <person name="Kosugi Y."/>
            <person name="Izuno A."/>
            <person name="Isagi Y."/>
            <person name="Lee S.L."/>
            <person name="Shimizu K.K."/>
        </authorList>
    </citation>
    <scope>NUCLEOTIDE SEQUENCE [LARGE SCALE GENOMIC DNA]</scope>
    <source>
        <strain evidence="3">214</strain>
    </source>
</reference>
<feature type="region of interest" description="Disordered" evidence="1">
    <location>
        <begin position="51"/>
        <end position="90"/>
    </location>
</feature>
<dbReference type="SUPFAM" id="SSF53098">
    <property type="entry name" value="Ribonuclease H-like"/>
    <property type="match status" value="1"/>
</dbReference>
<dbReference type="InterPro" id="IPR036397">
    <property type="entry name" value="RNaseH_sf"/>
</dbReference>
<keyword evidence="4" id="KW-1185">Reference proteome</keyword>
<evidence type="ECO:0000313" key="3">
    <source>
        <dbReference type="EMBL" id="GKV21394.1"/>
    </source>
</evidence>
<protein>
    <recommendedName>
        <fullName evidence="2">Reverse transcriptase domain-containing protein</fullName>
    </recommendedName>
</protein>
<dbReference type="InterPro" id="IPR043128">
    <property type="entry name" value="Rev_trsase/Diguanyl_cyclase"/>
</dbReference>
<dbReference type="InterPro" id="IPR050951">
    <property type="entry name" value="Retrovirus_Pol_polyprotein"/>
</dbReference>
<dbReference type="Gene3D" id="3.30.70.270">
    <property type="match status" value="2"/>
</dbReference>
<gene>
    <name evidence="3" type="ORF">SLEP1_g31378</name>
</gene>
<organism evidence="3 4">
    <name type="scientific">Rubroshorea leprosula</name>
    <dbReference type="NCBI Taxonomy" id="152421"/>
    <lineage>
        <taxon>Eukaryota</taxon>
        <taxon>Viridiplantae</taxon>
        <taxon>Streptophyta</taxon>
        <taxon>Embryophyta</taxon>
        <taxon>Tracheophyta</taxon>
        <taxon>Spermatophyta</taxon>
        <taxon>Magnoliopsida</taxon>
        <taxon>eudicotyledons</taxon>
        <taxon>Gunneridae</taxon>
        <taxon>Pentapetalae</taxon>
        <taxon>rosids</taxon>
        <taxon>malvids</taxon>
        <taxon>Malvales</taxon>
        <taxon>Dipterocarpaceae</taxon>
        <taxon>Rubroshorea</taxon>
    </lineage>
</organism>
<feature type="domain" description="Reverse transcriptase" evidence="2">
    <location>
        <begin position="277"/>
        <end position="332"/>
    </location>
</feature>
<dbReference type="AlphaFoldDB" id="A0AAV5K359"/>
<evidence type="ECO:0000259" key="2">
    <source>
        <dbReference type="Pfam" id="PF00078"/>
    </source>
</evidence>
<dbReference type="Pfam" id="PF00078">
    <property type="entry name" value="RVT_1"/>
    <property type="match status" value="1"/>
</dbReference>
<evidence type="ECO:0000313" key="4">
    <source>
        <dbReference type="Proteomes" id="UP001054252"/>
    </source>
</evidence>
<feature type="compositionally biased region" description="Polar residues" evidence="1">
    <location>
        <begin position="51"/>
        <end position="67"/>
    </location>
</feature>
<proteinExistence type="predicted"/>
<dbReference type="Gene3D" id="3.30.420.10">
    <property type="entry name" value="Ribonuclease H-like superfamily/Ribonuclease H"/>
    <property type="match status" value="2"/>
</dbReference>
<accession>A0AAV5K359</accession>